<keyword evidence="7 9" id="KW-1133">Transmembrane helix</keyword>
<evidence type="ECO:0000256" key="3">
    <source>
        <dbReference type="ARBA" id="ARBA00022670"/>
    </source>
</evidence>
<dbReference type="PANTHER" id="PTHR33695:SF1">
    <property type="entry name" value="LIPOPROTEIN SIGNAL PEPTIDASE"/>
    <property type="match status" value="1"/>
</dbReference>
<comment type="catalytic activity">
    <reaction evidence="9 10">
        <text>Release of signal peptides from bacterial membrane prolipoproteins. Hydrolyzes -Xaa-Yaa-Zaa-|-(S,diacylglyceryl)Cys-, in which Xaa is hydrophobic (preferably Leu), and Yaa (Ala or Ser) and Zaa (Gly or Ala) have small, neutral side chains.</text>
        <dbReference type="EC" id="3.4.23.36"/>
    </reaction>
</comment>
<protein>
    <recommendedName>
        <fullName evidence="9">Lipoprotein signal peptidase</fullName>
        <ecNumber evidence="9">3.4.23.36</ecNumber>
    </recommendedName>
    <alternativeName>
        <fullName evidence="9">Prolipoprotein signal peptidase</fullName>
    </alternativeName>
    <alternativeName>
        <fullName evidence="9">Signal peptidase II</fullName>
        <shortName evidence="9">SPase II</shortName>
    </alternativeName>
</protein>
<evidence type="ECO:0000256" key="10">
    <source>
        <dbReference type="RuleBase" id="RU000594"/>
    </source>
</evidence>
<dbReference type="UniPathway" id="UPA00665"/>
<dbReference type="PROSITE" id="PS00855">
    <property type="entry name" value="SPASE_II"/>
    <property type="match status" value="1"/>
</dbReference>
<comment type="pathway">
    <text evidence="9">Protein modification; lipoprotein biosynthesis (signal peptide cleavage).</text>
</comment>
<keyword evidence="13" id="KW-1185">Reference proteome</keyword>
<feature type="transmembrane region" description="Helical" evidence="9">
    <location>
        <begin position="92"/>
        <end position="109"/>
    </location>
</feature>
<dbReference type="PRINTS" id="PR00781">
    <property type="entry name" value="LIPOSIGPTASE"/>
</dbReference>
<keyword evidence="6 9" id="KW-0378">Hydrolase</keyword>
<comment type="subcellular location">
    <subcellularLocation>
        <location evidence="9">Cell membrane</location>
        <topology evidence="9">Multi-pass membrane protein</topology>
    </subcellularLocation>
</comment>
<evidence type="ECO:0000256" key="7">
    <source>
        <dbReference type="ARBA" id="ARBA00022989"/>
    </source>
</evidence>
<dbReference type="EC" id="3.4.23.36" evidence="9"/>
<dbReference type="Proteomes" id="UP000293550">
    <property type="component" value="Unassembled WGS sequence"/>
</dbReference>
<evidence type="ECO:0000256" key="1">
    <source>
        <dbReference type="ARBA" id="ARBA00006139"/>
    </source>
</evidence>
<keyword evidence="2 9" id="KW-1003">Cell membrane</keyword>
<keyword evidence="8 9" id="KW-0472">Membrane</keyword>
<evidence type="ECO:0000256" key="9">
    <source>
        <dbReference type="HAMAP-Rule" id="MF_00161"/>
    </source>
</evidence>
<dbReference type="GO" id="GO:0005886">
    <property type="term" value="C:plasma membrane"/>
    <property type="evidence" value="ECO:0007669"/>
    <property type="project" value="UniProtKB-SubCell"/>
</dbReference>
<dbReference type="AlphaFoldDB" id="A0A4Q7DHD1"/>
<feature type="active site" evidence="9">
    <location>
        <position position="137"/>
    </location>
</feature>
<dbReference type="GO" id="GO:0006508">
    <property type="term" value="P:proteolysis"/>
    <property type="evidence" value="ECO:0007669"/>
    <property type="project" value="UniProtKB-KW"/>
</dbReference>
<feature type="transmembrane region" description="Helical" evidence="9">
    <location>
        <begin position="129"/>
        <end position="150"/>
    </location>
</feature>
<dbReference type="Pfam" id="PF01252">
    <property type="entry name" value="Peptidase_A8"/>
    <property type="match status" value="1"/>
</dbReference>
<keyword evidence="4 9" id="KW-0812">Transmembrane</keyword>
<reference evidence="12 13" key="1">
    <citation type="submission" date="2018-10" db="EMBL/GenBank/DDBJ databases">
        <title>An updated phylogeny of the Alphaproteobacteria reveals that the parasitic Rickettsiales and Holosporales have independent origins.</title>
        <authorList>
            <person name="Munoz-Gomez S.A."/>
            <person name="Hess S."/>
            <person name="Burger G."/>
            <person name="Lang B.F."/>
            <person name="Susko E."/>
            <person name="Slamovits C.H."/>
            <person name="Roger A.J."/>
        </authorList>
    </citation>
    <scope>NUCLEOTIDE SEQUENCE [LARGE SCALE GENOMIC DNA]</scope>
    <source>
        <strain evidence="12">HOLO01</strain>
    </source>
</reference>
<feature type="transmembrane region" description="Helical" evidence="9">
    <location>
        <begin position="61"/>
        <end position="80"/>
    </location>
</feature>
<comment type="caution">
    <text evidence="12">The sequence shown here is derived from an EMBL/GenBank/DDBJ whole genome shotgun (WGS) entry which is preliminary data.</text>
</comment>
<dbReference type="OrthoDB" id="9810259at2"/>
<proteinExistence type="inferred from homology"/>
<gene>
    <name evidence="9 12" type="primary">lspA</name>
    <name evidence="12" type="ORF">EQU50_06140</name>
</gene>
<dbReference type="NCBIfam" id="TIGR00077">
    <property type="entry name" value="lspA"/>
    <property type="match status" value="1"/>
</dbReference>
<dbReference type="HAMAP" id="MF_00161">
    <property type="entry name" value="LspA"/>
    <property type="match status" value="1"/>
</dbReference>
<accession>A0A4Q7DHD1</accession>
<dbReference type="InterPro" id="IPR001872">
    <property type="entry name" value="Peptidase_A8"/>
</dbReference>
<keyword evidence="5 9" id="KW-0064">Aspartyl protease</keyword>
<comment type="caution">
    <text evidence="9">Lacks conserved residue(s) required for the propagation of feature annotation.</text>
</comment>
<evidence type="ECO:0000256" key="4">
    <source>
        <dbReference type="ARBA" id="ARBA00022692"/>
    </source>
</evidence>
<sequence length="165" mass="18776">MTLFNFRSSSAAIVGVVLFFDQLTKILITQNMSVGQVIPYSPWFNLVFRQNRGISFGLFPAYTWLAKFILIGFIIALTFWLSYQLWTAVKRLEAASYALILGGALGNLIDRFCHGSVVDFLEFHIHQYYWPAFNVADSCIVVGVVLIFAWQSWQCWGKSKGNVET</sequence>
<comment type="function">
    <text evidence="9 10">This protein specifically catalyzes the removal of signal peptides from prolipoproteins.</text>
</comment>
<feature type="active site" evidence="9">
    <location>
        <position position="119"/>
    </location>
</feature>
<evidence type="ECO:0000313" key="13">
    <source>
        <dbReference type="Proteomes" id="UP000293550"/>
    </source>
</evidence>
<evidence type="ECO:0000256" key="5">
    <source>
        <dbReference type="ARBA" id="ARBA00022750"/>
    </source>
</evidence>
<evidence type="ECO:0000256" key="6">
    <source>
        <dbReference type="ARBA" id="ARBA00022801"/>
    </source>
</evidence>
<comment type="similarity">
    <text evidence="1 9 11">Belongs to the peptidase A8 family.</text>
</comment>
<dbReference type="GO" id="GO:0004190">
    <property type="term" value="F:aspartic-type endopeptidase activity"/>
    <property type="evidence" value="ECO:0007669"/>
    <property type="project" value="UniProtKB-UniRule"/>
</dbReference>
<dbReference type="RefSeq" id="WP_130154259.1">
    <property type="nucleotide sequence ID" value="NZ_SCFB01000007.1"/>
</dbReference>
<dbReference type="EMBL" id="SCFB01000007">
    <property type="protein sequence ID" value="RZI45678.1"/>
    <property type="molecule type" value="Genomic_DNA"/>
</dbReference>
<name>A0A4Q7DHD1_9PROT</name>
<evidence type="ECO:0000313" key="12">
    <source>
        <dbReference type="EMBL" id="RZI45678.1"/>
    </source>
</evidence>
<dbReference type="PANTHER" id="PTHR33695">
    <property type="entry name" value="LIPOPROTEIN SIGNAL PEPTIDASE"/>
    <property type="match status" value="1"/>
</dbReference>
<evidence type="ECO:0000256" key="11">
    <source>
        <dbReference type="RuleBase" id="RU004181"/>
    </source>
</evidence>
<evidence type="ECO:0000256" key="8">
    <source>
        <dbReference type="ARBA" id="ARBA00023136"/>
    </source>
</evidence>
<evidence type="ECO:0000256" key="2">
    <source>
        <dbReference type="ARBA" id="ARBA00022475"/>
    </source>
</evidence>
<keyword evidence="3 9" id="KW-0645">Protease</keyword>
<organism evidence="12 13">
    <name type="scientific">Candidatus Finniella inopinata</name>
    <dbReference type="NCBI Taxonomy" id="1696036"/>
    <lineage>
        <taxon>Bacteria</taxon>
        <taxon>Pseudomonadati</taxon>
        <taxon>Pseudomonadota</taxon>
        <taxon>Alphaproteobacteria</taxon>
        <taxon>Holosporales</taxon>
        <taxon>Candidatus Paracaedibacteraceae</taxon>
        <taxon>Candidatus Finniella</taxon>
    </lineage>
</organism>